<keyword evidence="1" id="KW-0732">Signal</keyword>
<accession>A0A1D6PKP8</accession>
<protein>
    <submittedName>
        <fullName evidence="2">Uncharacterized protein</fullName>
    </submittedName>
</protein>
<proteinExistence type="predicted"/>
<gene>
    <name evidence="2" type="ORF">ZEAMMB73_Zm00001d048452</name>
</gene>
<reference evidence="2" key="1">
    <citation type="submission" date="2015-12" db="EMBL/GenBank/DDBJ databases">
        <title>Update maize B73 reference genome by single molecule sequencing technologies.</title>
        <authorList>
            <consortium name="Maize Genome Sequencing Project"/>
            <person name="Ware D."/>
        </authorList>
    </citation>
    <scope>NUCLEOTIDE SEQUENCE</scope>
    <source>
        <tissue evidence="2">Seedling</tissue>
    </source>
</reference>
<dbReference type="AlphaFoldDB" id="A0A1D6PKP8"/>
<evidence type="ECO:0000313" key="2">
    <source>
        <dbReference type="EMBL" id="AQL09816.1"/>
    </source>
</evidence>
<organism evidence="2">
    <name type="scientific">Zea mays</name>
    <name type="common">Maize</name>
    <dbReference type="NCBI Taxonomy" id="4577"/>
    <lineage>
        <taxon>Eukaryota</taxon>
        <taxon>Viridiplantae</taxon>
        <taxon>Streptophyta</taxon>
        <taxon>Embryophyta</taxon>
        <taxon>Tracheophyta</taxon>
        <taxon>Spermatophyta</taxon>
        <taxon>Magnoliopsida</taxon>
        <taxon>Liliopsida</taxon>
        <taxon>Poales</taxon>
        <taxon>Poaceae</taxon>
        <taxon>PACMAD clade</taxon>
        <taxon>Panicoideae</taxon>
        <taxon>Andropogonodae</taxon>
        <taxon>Andropogoneae</taxon>
        <taxon>Tripsacinae</taxon>
        <taxon>Zea</taxon>
    </lineage>
</organism>
<name>A0A1D6PKP8_MAIZE</name>
<feature type="signal peptide" evidence="1">
    <location>
        <begin position="1"/>
        <end position="24"/>
    </location>
</feature>
<feature type="chain" id="PRO_5010807810" evidence="1">
    <location>
        <begin position="25"/>
        <end position="117"/>
    </location>
</feature>
<dbReference type="EMBL" id="CM000785">
    <property type="protein sequence ID" value="AQL09815.1"/>
    <property type="molecule type" value="Genomic_DNA"/>
</dbReference>
<feature type="non-terminal residue" evidence="2">
    <location>
        <position position="117"/>
    </location>
</feature>
<sequence>MLLGMVPPSLTALLLSMTPSLQRGDITGYAFQIRSFNTHLCVLFQDSSCARELHKDGTSYSGFDLELDSLSMNLINVRCMKMTVNHPQRLRCIQTQRQALSVTSQVEQMTSEIEEPR</sequence>
<evidence type="ECO:0000256" key="1">
    <source>
        <dbReference type="SAM" id="SignalP"/>
    </source>
</evidence>
<dbReference type="EMBL" id="CM000785">
    <property type="protein sequence ID" value="AQL09816.1"/>
    <property type="molecule type" value="Genomic_DNA"/>
</dbReference>